<dbReference type="RefSeq" id="WP_379949714.1">
    <property type="nucleotide sequence ID" value="NZ_JBHMAF010000071.1"/>
</dbReference>
<dbReference type="EMBL" id="JBHMAF010000071">
    <property type="protein sequence ID" value="MFB9759405.1"/>
    <property type="molecule type" value="Genomic_DNA"/>
</dbReference>
<feature type="transmembrane region" description="Helical" evidence="1">
    <location>
        <begin position="6"/>
        <end position="25"/>
    </location>
</feature>
<gene>
    <name evidence="2" type="ORF">ACFFMS_13305</name>
</gene>
<accession>A0ABV5WFL5</accession>
<organism evidence="2 3">
    <name type="scientific">Ectobacillus funiculus</name>
    <dbReference type="NCBI Taxonomy" id="137993"/>
    <lineage>
        <taxon>Bacteria</taxon>
        <taxon>Bacillati</taxon>
        <taxon>Bacillota</taxon>
        <taxon>Bacilli</taxon>
        <taxon>Bacillales</taxon>
        <taxon>Bacillaceae</taxon>
        <taxon>Ectobacillus</taxon>
    </lineage>
</organism>
<evidence type="ECO:0000313" key="2">
    <source>
        <dbReference type="EMBL" id="MFB9759405.1"/>
    </source>
</evidence>
<dbReference type="Pfam" id="PF22282">
    <property type="entry name" value="CydS"/>
    <property type="match status" value="1"/>
</dbReference>
<reference evidence="2 3" key="1">
    <citation type="submission" date="2024-09" db="EMBL/GenBank/DDBJ databases">
        <authorList>
            <person name="Sun Q."/>
            <person name="Mori K."/>
        </authorList>
    </citation>
    <scope>NUCLEOTIDE SEQUENCE [LARGE SCALE GENOMIC DNA]</scope>
    <source>
        <strain evidence="2 3">JCM 11201</strain>
    </source>
</reference>
<sequence>MSHFLIFYAPILIVILSIVAAFWLASKDNIVSDH</sequence>
<name>A0ABV5WFL5_9BACI</name>
<protein>
    <submittedName>
        <fullName evidence="2">Uncharacterized protein</fullName>
    </submittedName>
</protein>
<keyword evidence="1" id="KW-0812">Transmembrane</keyword>
<keyword evidence="1" id="KW-0472">Membrane</keyword>
<keyword evidence="3" id="KW-1185">Reference proteome</keyword>
<evidence type="ECO:0000256" key="1">
    <source>
        <dbReference type="SAM" id="Phobius"/>
    </source>
</evidence>
<proteinExistence type="predicted"/>
<dbReference type="InterPro" id="IPR054381">
    <property type="entry name" value="CydS"/>
</dbReference>
<evidence type="ECO:0000313" key="3">
    <source>
        <dbReference type="Proteomes" id="UP001589609"/>
    </source>
</evidence>
<keyword evidence="1" id="KW-1133">Transmembrane helix</keyword>
<comment type="caution">
    <text evidence="2">The sequence shown here is derived from an EMBL/GenBank/DDBJ whole genome shotgun (WGS) entry which is preliminary data.</text>
</comment>
<dbReference type="Proteomes" id="UP001589609">
    <property type="component" value="Unassembled WGS sequence"/>
</dbReference>